<comment type="caution">
    <text evidence="2">The sequence shown here is derived from an EMBL/GenBank/DDBJ whole genome shotgun (WGS) entry which is preliminary data.</text>
</comment>
<keyword evidence="3" id="KW-1185">Reference proteome</keyword>
<gene>
    <name evidence="2" type="ORF">GGR34_002626</name>
</gene>
<sequence length="158" mass="15749">MKRLAILAGAGFVVLGGIGAAIAQPAPVSGTPDSPFPYAAPHEIRWINGVPCRTVYEPGSGARVAVACAGPVAGVNAPMAPAGPMARMPGDVVTTGSIRPAPMGPAPMGPVMGVPASGTPASPFPYAAPHEIRWINGVPCRTVIEPGSGARVPIACAR</sequence>
<reference evidence="2 3" key="1">
    <citation type="submission" date="2020-08" db="EMBL/GenBank/DDBJ databases">
        <title>Genomic Encyclopedia of Type Strains, Phase IV (KMG-IV): sequencing the most valuable type-strain genomes for metagenomic binning, comparative biology and taxonomic classification.</title>
        <authorList>
            <person name="Goeker M."/>
        </authorList>
    </citation>
    <scope>NUCLEOTIDE SEQUENCE [LARGE SCALE GENOMIC DNA]</scope>
    <source>
        <strain evidence="2 3">DSM 15743</strain>
    </source>
</reference>
<evidence type="ECO:0000256" key="1">
    <source>
        <dbReference type="SAM" id="SignalP"/>
    </source>
</evidence>
<dbReference type="AlphaFoldDB" id="A0A7W6N8Q6"/>
<proteinExistence type="predicted"/>
<dbReference type="EMBL" id="JACIDC010000008">
    <property type="protein sequence ID" value="MBB4040967.1"/>
    <property type="molecule type" value="Genomic_DNA"/>
</dbReference>
<evidence type="ECO:0000313" key="3">
    <source>
        <dbReference type="Proteomes" id="UP000519439"/>
    </source>
</evidence>
<dbReference type="RefSeq" id="WP_084021024.1">
    <property type="nucleotide sequence ID" value="NZ_JACIDC010000008.1"/>
</dbReference>
<accession>A0A7W6N8Q6</accession>
<organism evidence="2 3">
    <name type="scientific">Microvirga flocculans</name>
    <dbReference type="NCBI Taxonomy" id="217168"/>
    <lineage>
        <taxon>Bacteria</taxon>
        <taxon>Pseudomonadati</taxon>
        <taxon>Pseudomonadota</taxon>
        <taxon>Alphaproteobacteria</taxon>
        <taxon>Hyphomicrobiales</taxon>
        <taxon>Methylobacteriaceae</taxon>
        <taxon>Microvirga</taxon>
    </lineage>
</organism>
<dbReference type="Proteomes" id="UP000519439">
    <property type="component" value="Unassembled WGS sequence"/>
</dbReference>
<feature type="signal peptide" evidence="1">
    <location>
        <begin position="1"/>
        <end position="23"/>
    </location>
</feature>
<keyword evidence="1" id="KW-0732">Signal</keyword>
<feature type="chain" id="PRO_5030970801" evidence="1">
    <location>
        <begin position="24"/>
        <end position="158"/>
    </location>
</feature>
<evidence type="ECO:0000313" key="2">
    <source>
        <dbReference type="EMBL" id="MBB4040967.1"/>
    </source>
</evidence>
<protein>
    <submittedName>
        <fullName evidence="2">Uncharacterized protein</fullName>
    </submittedName>
</protein>
<name>A0A7W6N8Q6_9HYPH</name>